<keyword evidence="5" id="KW-0560">Oxidoreductase</keyword>
<comment type="caution">
    <text evidence="10">The sequence shown here is derived from an EMBL/GenBank/DDBJ whole genome shotgun (WGS) entry which is preliminary data.</text>
</comment>
<evidence type="ECO:0000313" key="11">
    <source>
        <dbReference type="Proteomes" id="UP001497525"/>
    </source>
</evidence>
<evidence type="ECO:0000256" key="7">
    <source>
        <dbReference type="ARBA" id="ARBA00023180"/>
    </source>
</evidence>
<dbReference type="GO" id="GO:0031418">
    <property type="term" value="F:L-ascorbic acid binding"/>
    <property type="evidence" value="ECO:0007669"/>
    <property type="project" value="InterPro"/>
</dbReference>
<dbReference type="PROSITE" id="PS51471">
    <property type="entry name" value="FE2OG_OXY"/>
    <property type="match status" value="1"/>
</dbReference>
<feature type="domain" description="Fe2OG dioxygenase" evidence="9">
    <location>
        <begin position="635"/>
        <end position="727"/>
    </location>
</feature>
<evidence type="ECO:0000259" key="9">
    <source>
        <dbReference type="PROSITE" id="PS51471"/>
    </source>
</evidence>
<keyword evidence="3 8" id="KW-0732">Signal</keyword>
<dbReference type="InterPro" id="IPR005123">
    <property type="entry name" value="Oxoglu/Fe-dep_dioxygenase_dom"/>
</dbReference>
<dbReference type="Gene3D" id="2.60.120.620">
    <property type="entry name" value="q2cbj1_9rhob like domain"/>
    <property type="match status" value="1"/>
</dbReference>
<evidence type="ECO:0000256" key="1">
    <source>
        <dbReference type="ARBA" id="ARBA00001961"/>
    </source>
</evidence>
<keyword evidence="6" id="KW-0408">Iron</keyword>
<dbReference type="PANTHER" id="PTHR10730">
    <property type="entry name" value="PROCOLLAGEN-LYSINE,2-OXOGLUTARATE 5-DIOXYGENASE/GLYCOSYLTRANSFERASE 25 FAMILY MEMBER"/>
    <property type="match status" value="1"/>
</dbReference>
<feature type="signal peptide" evidence="8">
    <location>
        <begin position="1"/>
        <end position="18"/>
    </location>
</feature>
<dbReference type="InterPro" id="IPR006620">
    <property type="entry name" value="Pro_4_hyd_alph"/>
</dbReference>
<evidence type="ECO:0000313" key="10">
    <source>
        <dbReference type="EMBL" id="CAL5131715.1"/>
    </source>
</evidence>
<dbReference type="GO" id="GO:0005783">
    <property type="term" value="C:endoplasmic reticulum"/>
    <property type="evidence" value="ECO:0007669"/>
    <property type="project" value="TreeGrafter"/>
</dbReference>
<evidence type="ECO:0000256" key="6">
    <source>
        <dbReference type="ARBA" id="ARBA00023004"/>
    </source>
</evidence>
<dbReference type="GO" id="GO:0005506">
    <property type="term" value="F:iron ion binding"/>
    <property type="evidence" value="ECO:0007669"/>
    <property type="project" value="InterPro"/>
</dbReference>
<comment type="cofactor">
    <cofactor evidence="1">
        <name>L-ascorbate</name>
        <dbReference type="ChEBI" id="CHEBI:38290"/>
    </cofactor>
</comment>
<dbReference type="InterPro" id="IPR050757">
    <property type="entry name" value="Collagen_mod_GT25"/>
</dbReference>
<dbReference type="GO" id="GO:0008475">
    <property type="term" value="F:procollagen-lysine 5-dioxygenase activity"/>
    <property type="evidence" value="ECO:0007669"/>
    <property type="project" value="TreeGrafter"/>
</dbReference>
<dbReference type="Pfam" id="PF03171">
    <property type="entry name" value="2OG-FeII_Oxy"/>
    <property type="match status" value="1"/>
</dbReference>
<evidence type="ECO:0000256" key="2">
    <source>
        <dbReference type="ARBA" id="ARBA00022723"/>
    </source>
</evidence>
<dbReference type="PANTHER" id="PTHR10730:SF45">
    <property type="entry name" value="PROCOLLAGEN-LYSINE,2-OXOGLUTARATE 5-DIOXYGENASE"/>
    <property type="match status" value="1"/>
</dbReference>
<feature type="chain" id="PRO_5043416229" description="Fe2OG dioxygenase domain-containing protein" evidence="8">
    <location>
        <begin position="19"/>
        <end position="727"/>
    </location>
</feature>
<reference evidence="10" key="1">
    <citation type="submission" date="2024-06" db="EMBL/GenBank/DDBJ databases">
        <authorList>
            <person name="Liu X."/>
            <person name="Lenzi L."/>
            <person name="Haldenby T S."/>
            <person name="Uol C."/>
        </authorList>
    </citation>
    <scope>NUCLEOTIDE SEQUENCE</scope>
</reference>
<dbReference type="InterPro" id="IPR057589">
    <property type="entry name" value="GT_PLOD"/>
</dbReference>
<organism evidence="10 11">
    <name type="scientific">Calicophoron daubneyi</name>
    <name type="common">Rumen fluke</name>
    <name type="synonym">Paramphistomum daubneyi</name>
    <dbReference type="NCBI Taxonomy" id="300641"/>
    <lineage>
        <taxon>Eukaryota</taxon>
        <taxon>Metazoa</taxon>
        <taxon>Spiralia</taxon>
        <taxon>Lophotrochozoa</taxon>
        <taxon>Platyhelminthes</taxon>
        <taxon>Trematoda</taxon>
        <taxon>Digenea</taxon>
        <taxon>Plagiorchiida</taxon>
        <taxon>Pronocephalata</taxon>
        <taxon>Paramphistomoidea</taxon>
        <taxon>Paramphistomidae</taxon>
        <taxon>Calicophoron</taxon>
    </lineage>
</organism>
<dbReference type="InterPro" id="IPR044861">
    <property type="entry name" value="IPNS-like_FE2OG_OXY"/>
</dbReference>
<evidence type="ECO:0000256" key="5">
    <source>
        <dbReference type="ARBA" id="ARBA00023002"/>
    </source>
</evidence>
<accession>A0AAV2T5P0</accession>
<evidence type="ECO:0000256" key="3">
    <source>
        <dbReference type="ARBA" id="ARBA00022729"/>
    </source>
</evidence>
<name>A0AAV2T5P0_CALDB</name>
<evidence type="ECO:0000256" key="4">
    <source>
        <dbReference type="ARBA" id="ARBA00022964"/>
    </source>
</evidence>
<dbReference type="SMART" id="SM00702">
    <property type="entry name" value="P4Hc"/>
    <property type="match status" value="1"/>
</dbReference>
<dbReference type="AlphaFoldDB" id="A0AAV2T5P0"/>
<gene>
    <name evidence="10" type="ORF">CDAUBV1_LOCUS4223</name>
</gene>
<dbReference type="Pfam" id="PF25342">
    <property type="entry name" value="GT_PLOD"/>
    <property type="match status" value="1"/>
</dbReference>
<protein>
    <recommendedName>
        <fullName evidence="9">Fe2OG dioxygenase domain-containing protein</fullName>
    </recommendedName>
</protein>
<evidence type="ECO:0000256" key="8">
    <source>
        <dbReference type="SAM" id="SignalP"/>
    </source>
</evidence>
<dbReference type="EMBL" id="CAXLJL010000101">
    <property type="protein sequence ID" value="CAL5131715.1"/>
    <property type="molecule type" value="Genomic_DNA"/>
</dbReference>
<dbReference type="Proteomes" id="UP001497525">
    <property type="component" value="Unassembled WGS sequence"/>
</dbReference>
<keyword evidence="7" id="KW-0325">Glycoprotein</keyword>
<proteinExistence type="predicted"/>
<sequence>MRYCALLLLWFFGTVTLATEESQDLIVLTVATERNDALERFLRSARLNGFEVEVLGQGIPWTGGDVARTVGGGQKVRLLKEGLEKYKNNNKLLILFADSYDVVFMDTKEKLLSAYNQLGSAVIFSAEDFCWPRRDLTDSYPNVKPGEKRFLNSGAFMGPASILYEIVSKHEVHDDDDDQLYYTQIFLDTSARHEFDIALDRTASIFQNLNGALGEVEIRFRDDTGYLYNNRTGTTPAVAHGNGPIKTEFNALTNYLAHSWTPRRGCQHCTENTIEVKDPEKYPIIQVSVFIEYPTPFFEEFLKKISGMSYPKNKIHFTGHISKKAGNQRHIGDAFNVTQGYQYRSSVWFDANEVQDEGSARNRAFAHCLAIEDCQFVFMIDGIVHVNASNILEHLVHMNRSIVAPVMTRRGKLWANFWGAIGKDGYYARSEDYVDIVEGRKVGLWNVPFIRDVYMISRNAIRMLWNPKLANANEVDMKISNNAREKNIFMWADNQRRFGHLIYPDTYTTEHLHNDLWQIFDNPLDWEEKYVDAQYLPLLKPEVKMMDIQQPCPDVFAVPLVTEKFCRDLIEEMEFYGAWSSGTNYDPRLEGGYENVPTRDIHMRQVNWEEHWLHFLRTYVHPMQKKLFQGYEDRPWARMAFVVRYKPDEQASLRAHHDASSFTVNIALNRQGIDYQGGGTYFNRYNCSAMLPIPGWAAMFPGRVTHLHEGLRTTAGVRYIFVTFVNP</sequence>
<keyword evidence="4" id="KW-0223">Dioxygenase</keyword>
<keyword evidence="2" id="KW-0479">Metal-binding</keyword>